<comment type="caution">
    <text evidence="5">The sequence shown here is derived from an EMBL/GenBank/DDBJ whole genome shotgun (WGS) entry which is preliminary data.</text>
</comment>
<dbReference type="PROSITE" id="PS01124">
    <property type="entry name" value="HTH_ARAC_FAMILY_2"/>
    <property type="match status" value="1"/>
</dbReference>
<dbReference type="PANTHER" id="PTHR46796:SF15">
    <property type="entry name" value="BLL1074 PROTEIN"/>
    <property type="match status" value="1"/>
</dbReference>
<evidence type="ECO:0000256" key="2">
    <source>
        <dbReference type="ARBA" id="ARBA00023125"/>
    </source>
</evidence>
<evidence type="ECO:0000259" key="4">
    <source>
        <dbReference type="PROSITE" id="PS01124"/>
    </source>
</evidence>
<dbReference type="AlphaFoldDB" id="A0A9X2L6X9"/>
<gene>
    <name evidence="5" type="ORF">NOG11_01620</name>
</gene>
<dbReference type="InterPro" id="IPR050204">
    <property type="entry name" value="AraC_XylS_family_regulators"/>
</dbReference>
<protein>
    <submittedName>
        <fullName evidence="5">Helix-turn-helix transcriptional regulator</fullName>
    </submittedName>
</protein>
<dbReference type="Gene3D" id="1.10.10.60">
    <property type="entry name" value="Homeodomain-like"/>
    <property type="match status" value="1"/>
</dbReference>
<name>A0A9X2L6X9_9PROT</name>
<organism evidence="5 6">
    <name type="scientific">Parvularcula maris</name>
    <dbReference type="NCBI Taxonomy" id="2965077"/>
    <lineage>
        <taxon>Bacteria</taxon>
        <taxon>Pseudomonadati</taxon>
        <taxon>Pseudomonadota</taxon>
        <taxon>Alphaproteobacteria</taxon>
        <taxon>Parvularculales</taxon>
        <taxon>Parvularculaceae</taxon>
        <taxon>Parvularcula</taxon>
    </lineage>
</organism>
<dbReference type="SMART" id="SM00342">
    <property type="entry name" value="HTH_ARAC"/>
    <property type="match status" value="1"/>
</dbReference>
<evidence type="ECO:0000313" key="5">
    <source>
        <dbReference type="EMBL" id="MCQ8184076.1"/>
    </source>
</evidence>
<keyword evidence="3" id="KW-0804">Transcription</keyword>
<proteinExistence type="predicted"/>
<evidence type="ECO:0000256" key="3">
    <source>
        <dbReference type="ARBA" id="ARBA00023163"/>
    </source>
</evidence>
<evidence type="ECO:0000256" key="1">
    <source>
        <dbReference type="ARBA" id="ARBA00023015"/>
    </source>
</evidence>
<dbReference type="RefSeq" id="WP_256617882.1">
    <property type="nucleotide sequence ID" value="NZ_JANIBC010000001.1"/>
</dbReference>
<reference evidence="5" key="1">
    <citation type="submission" date="2022-07" db="EMBL/GenBank/DDBJ databases">
        <title>Parvularcula maris sp. nov., an algicidal bacterium isolated from seawater.</title>
        <authorList>
            <person name="Li F."/>
        </authorList>
    </citation>
    <scope>NUCLEOTIDE SEQUENCE</scope>
    <source>
        <strain evidence="5">BGMRC 0090</strain>
    </source>
</reference>
<dbReference type="InterPro" id="IPR018060">
    <property type="entry name" value="HTH_AraC"/>
</dbReference>
<dbReference type="EMBL" id="JANIBC010000001">
    <property type="protein sequence ID" value="MCQ8184076.1"/>
    <property type="molecule type" value="Genomic_DNA"/>
</dbReference>
<sequence length="285" mass="30936">MKKGDNSAESTYRATSADPALAGYARRLMTADIQAGAGFRQQVWPTGFFYIGVILEGRITARWEGAELTLTGGEAHFSGQIGRQTARLETEGPLRHILLELNPDAPYRLFGHRGARSVGRVLDIGSAATGLPEEARRQVLAAASEDSTGRAAEKLQAAMKALIEKAKPAPEPFRSACDLWEEEGGRLPVSMVADRLGTTQRTMERQFADLLGLTPKTYARIVQMANVAGALQRGEPPVLAALATEMGFADQAHFTRVMRAFFSQSPRDFLGAEDDLLASFVARSR</sequence>
<dbReference type="GO" id="GO:0043565">
    <property type="term" value="F:sequence-specific DNA binding"/>
    <property type="evidence" value="ECO:0007669"/>
    <property type="project" value="InterPro"/>
</dbReference>
<dbReference type="GO" id="GO:0003700">
    <property type="term" value="F:DNA-binding transcription factor activity"/>
    <property type="evidence" value="ECO:0007669"/>
    <property type="project" value="InterPro"/>
</dbReference>
<dbReference type="PANTHER" id="PTHR46796">
    <property type="entry name" value="HTH-TYPE TRANSCRIPTIONAL ACTIVATOR RHAS-RELATED"/>
    <property type="match status" value="1"/>
</dbReference>
<keyword evidence="6" id="KW-1185">Reference proteome</keyword>
<dbReference type="Proteomes" id="UP001142610">
    <property type="component" value="Unassembled WGS sequence"/>
</dbReference>
<dbReference type="Pfam" id="PF12833">
    <property type="entry name" value="HTH_18"/>
    <property type="match status" value="1"/>
</dbReference>
<keyword evidence="2" id="KW-0238">DNA-binding</keyword>
<feature type="domain" description="HTH araC/xylS-type" evidence="4">
    <location>
        <begin position="174"/>
        <end position="272"/>
    </location>
</feature>
<evidence type="ECO:0000313" key="6">
    <source>
        <dbReference type="Proteomes" id="UP001142610"/>
    </source>
</evidence>
<accession>A0A9X2L6X9</accession>
<keyword evidence="1" id="KW-0805">Transcription regulation</keyword>